<comment type="caution">
    <text evidence="2">The sequence shown here is derived from an EMBL/GenBank/DDBJ whole genome shotgun (WGS) entry which is preliminary data.</text>
</comment>
<dbReference type="SUPFAM" id="SSF47413">
    <property type="entry name" value="lambda repressor-like DNA-binding domains"/>
    <property type="match status" value="1"/>
</dbReference>
<accession>A0A9D1QTA0</accession>
<gene>
    <name evidence="2" type="ORF">H9875_07295</name>
</gene>
<dbReference type="InterPro" id="IPR001387">
    <property type="entry name" value="Cro/C1-type_HTH"/>
</dbReference>
<dbReference type="SMART" id="SM00530">
    <property type="entry name" value="HTH_XRE"/>
    <property type="match status" value="1"/>
</dbReference>
<dbReference type="InterPro" id="IPR010982">
    <property type="entry name" value="Lambda_DNA-bd_dom_sf"/>
</dbReference>
<name>A0A9D1QTA0_9LACO</name>
<reference evidence="2" key="1">
    <citation type="journal article" date="2021" name="PeerJ">
        <title>Extensive microbial diversity within the chicken gut microbiome revealed by metagenomics and culture.</title>
        <authorList>
            <person name="Gilroy R."/>
            <person name="Ravi A."/>
            <person name="Getino M."/>
            <person name="Pursley I."/>
            <person name="Horton D.L."/>
            <person name="Alikhan N.F."/>
            <person name="Baker D."/>
            <person name="Gharbi K."/>
            <person name="Hall N."/>
            <person name="Watson M."/>
            <person name="Adriaenssens E.M."/>
            <person name="Foster-Nyarko E."/>
            <person name="Jarju S."/>
            <person name="Secka A."/>
            <person name="Antonio M."/>
            <person name="Oren A."/>
            <person name="Chaudhuri R.R."/>
            <person name="La Ragione R."/>
            <person name="Hildebrand F."/>
            <person name="Pallen M.J."/>
        </authorList>
    </citation>
    <scope>NUCLEOTIDE SEQUENCE</scope>
    <source>
        <strain evidence="2">CHK173-259</strain>
    </source>
</reference>
<proteinExistence type="predicted"/>
<feature type="domain" description="HTH cro/C1-type" evidence="1">
    <location>
        <begin position="8"/>
        <end position="60"/>
    </location>
</feature>
<dbReference type="PROSITE" id="PS50943">
    <property type="entry name" value="HTH_CROC1"/>
    <property type="match status" value="1"/>
</dbReference>
<dbReference type="Proteomes" id="UP000886822">
    <property type="component" value="Unassembled WGS sequence"/>
</dbReference>
<evidence type="ECO:0000313" key="2">
    <source>
        <dbReference type="EMBL" id="HIW72414.1"/>
    </source>
</evidence>
<dbReference type="GO" id="GO:0003677">
    <property type="term" value="F:DNA binding"/>
    <property type="evidence" value="ECO:0007669"/>
    <property type="project" value="InterPro"/>
</dbReference>
<sequence length="74" mass="8128">MDSLVTSIKNLASANGKTLEEVGKATGIGEKSIYRWDKVPPRIVTLKKVGKYFGIDYRLLLPTDKDAKGDSSNE</sequence>
<protein>
    <submittedName>
        <fullName evidence="2">Helix-turn-helix domain-containing protein</fullName>
    </submittedName>
</protein>
<dbReference type="CDD" id="cd00093">
    <property type="entry name" value="HTH_XRE"/>
    <property type="match status" value="1"/>
</dbReference>
<dbReference type="Gene3D" id="1.10.260.40">
    <property type="entry name" value="lambda repressor-like DNA-binding domains"/>
    <property type="match status" value="1"/>
</dbReference>
<dbReference type="AlphaFoldDB" id="A0A9D1QTA0"/>
<dbReference type="EMBL" id="DXGJ01000057">
    <property type="protein sequence ID" value="HIW72414.1"/>
    <property type="molecule type" value="Genomic_DNA"/>
</dbReference>
<reference evidence="2" key="2">
    <citation type="submission" date="2021-04" db="EMBL/GenBank/DDBJ databases">
        <authorList>
            <person name="Gilroy R."/>
        </authorList>
    </citation>
    <scope>NUCLEOTIDE SEQUENCE</scope>
    <source>
        <strain evidence="2">CHK173-259</strain>
    </source>
</reference>
<evidence type="ECO:0000313" key="3">
    <source>
        <dbReference type="Proteomes" id="UP000886822"/>
    </source>
</evidence>
<organism evidence="2 3">
    <name type="scientific">Candidatus Levilactobacillus faecigallinarum</name>
    <dbReference type="NCBI Taxonomy" id="2838638"/>
    <lineage>
        <taxon>Bacteria</taxon>
        <taxon>Bacillati</taxon>
        <taxon>Bacillota</taxon>
        <taxon>Bacilli</taxon>
        <taxon>Lactobacillales</taxon>
        <taxon>Lactobacillaceae</taxon>
        <taxon>Levilactobacillus</taxon>
    </lineage>
</organism>
<evidence type="ECO:0000259" key="1">
    <source>
        <dbReference type="PROSITE" id="PS50943"/>
    </source>
</evidence>